<dbReference type="Proteomes" id="UP000824120">
    <property type="component" value="Chromosome 1"/>
</dbReference>
<dbReference type="InterPro" id="IPR040256">
    <property type="entry name" value="At4g02000-like"/>
</dbReference>
<dbReference type="PANTHER" id="PTHR31286">
    <property type="entry name" value="GLYCINE-RICH CELL WALL STRUCTURAL PROTEIN 1.8-LIKE"/>
    <property type="match status" value="1"/>
</dbReference>
<gene>
    <name evidence="2" type="ORF">H5410_002852</name>
</gene>
<evidence type="ECO:0008006" key="4">
    <source>
        <dbReference type="Google" id="ProtNLM"/>
    </source>
</evidence>
<comment type="caution">
    <text evidence="2">The sequence shown here is derived from an EMBL/GenBank/DDBJ whole genome shotgun (WGS) entry which is preliminary data.</text>
</comment>
<dbReference type="EMBL" id="JACXVP010000001">
    <property type="protein sequence ID" value="KAG5631135.1"/>
    <property type="molecule type" value="Genomic_DNA"/>
</dbReference>
<feature type="compositionally biased region" description="Basic and acidic residues" evidence="1">
    <location>
        <begin position="98"/>
        <end position="112"/>
    </location>
</feature>
<accession>A0A9J6B414</accession>
<evidence type="ECO:0000313" key="2">
    <source>
        <dbReference type="EMBL" id="KAG5631135.1"/>
    </source>
</evidence>
<proteinExistence type="predicted"/>
<keyword evidence="3" id="KW-1185">Reference proteome</keyword>
<organism evidence="2 3">
    <name type="scientific">Solanum commersonii</name>
    <name type="common">Commerson's wild potato</name>
    <name type="synonym">Commerson's nightshade</name>
    <dbReference type="NCBI Taxonomy" id="4109"/>
    <lineage>
        <taxon>Eukaryota</taxon>
        <taxon>Viridiplantae</taxon>
        <taxon>Streptophyta</taxon>
        <taxon>Embryophyta</taxon>
        <taxon>Tracheophyta</taxon>
        <taxon>Spermatophyta</taxon>
        <taxon>Magnoliopsida</taxon>
        <taxon>eudicotyledons</taxon>
        <taxon>Gunneridae</taxon>
        <taxon>Pentapetalae</taxon>
        <taxon>asterids</taxon>
        <taxon>lamiids</taxon>
        <taxon>Solanales</taxon>
        <taxon>Solanaceae</taxon>
        <taxon>Solanoideae</taxon>
        <taxon>Solaneae</taxon>
        <taxon>Solanum</taxon>
    </lineage>
</organism>
<dbReference type="AlphaFoldDB" id="A0A9J6B414"/>
<reference evidence="2 3" key="1">
    <citation type="submission" date="2020-09" db="EMBL/GenBank/DDBJ databases">
        <title>De no assembly of potato wild relative species, Solanum commersonii.</title>
        <authorList>
            <person name="Cho K."/>
        </authorList>
    </citation>
    <scope>NUCLEOTIDE SEQUENCE [LARGE SCALE GENOMIC DNA]</scope>
    <source>
        <strain evidence="2">LZ3.2</strain>
        <tissue evidence="2">Leaf</tissue>
    </source>
</reference>
<dbReference type="OrthoDB" id="1304206at2759"/>
<feature type="region of interest" description="Disordered" evidence="1">
    <location>
        <begin position="98"/>
        <end position="141"/>
    </location>
</feature>
<name>A0A9J6B414_SOLCO</name>
<evidence type="ECO:0000313" key="3">
    <source>
        <dbReference type="Proteomes" id="UP000824120"/>
    </source>
</evidence>
<evidence type="ECO:0000256" key="1">
    <source>
        <dbReference type="SAM" id="MobiDB-lite"/>
    </source>
</evidence>
<protein>
    <recommendedName>
        <fullName evidence="4">DUF4283 domain-containing protein</fullName>
    </recommendedName>
</protein>
<feature type="compositionally biased region" description="Basic and acidic residues" evidence="1">
    <location>
        <begin position="129"/>
        <end position="141"/>
    </location>
</feature>
<dbReference type="PANTHER" id="PTHR31286:SF179">
    <property type="entry name" value="RNASE H TYPE-1 DOMAIN-CONTAINING PROTEIN"/>
    <property type="match status" value="1"/>
</dbReference>
<sequence length="141" mass="16621">MFDLEEETTTAIAWISFPSPPPNFFRKEVVLSLAATTRPSCSRVKVEVDLLGEFPKRINIRMRKRLGEIMEKWIQIKYDYGHDEEQCYVIHPELYPRKEKENEVKEKEDNPTKRTNSFTEAIKANPTQGDKRVQPRKHVTE</sequence>